<dbReference type="GO" id="GO:0008237">
    <property type="term" value="F:metallopeptidase activity"/>
    <property type="evidence" value="ECO:0007669"/>
    <property type="project" value="UniProtKB-KW"/>
</dbReference>
<evidence type="ECO:0000259" key="12">
    <source>
        <dbReference type="SMART" id="SM01264"/>
    </source>
</evidence>
<dbReference type="Gene3D" id="3.30.830.10">
    <property type="entry name" value="Metalloenzyme, LuxS/M16 peptidase-like"/>
    <property type="match status" value="4"/>
</dbReference>
<feature type="region of interest" description="Disordered" evidence="10">
    <location>
        <begin position="96"/>
        <end position="153"/>
    </location>
</feature>
<keyword evidence="11" id="KW-1133">Transmembrane helix</keyword>
<comment type="subcellular location">
    <subcellularLocation>
        <location evidence="2">Mitochondrion</location>
    </subcellularLocation>
</comment>
<reference evidence="13" key="1">
    <citation type="submission" date="2021-01" db="EMBL/GenBank/DDBJ databases">
        <authorList>
            <consortium name="Genoscope - CEA"/>
            <person name="William W."/>
        </authorList>
    </citation>
    <scope>NUCLEOTIDE SEQUENCE</scope>
</reference>
<evidence type="ECO:0000256" key="7">
    <source>
        <dbReference type="ARBA" id="ARBA00022833"/>
    </source>
</evidence>
<evidence type="ECO:0000256" key="6">
    <source>
        <dbReference type="ARBA" id="ARBA00022801"/>
    </source>
</evidence>
<dbReference type="EMBL" id="HG994365">
    <property type="protein sequence ID" value="CAF2077731.1"/>
    <property type="molecule type" value="Genomic_DNA"/>
</dbReference>
<name>A0A816RW33_BRANA</name>
<feature type="domain" description="Peptidase M16C associated" evidence="12">
    <location>
        <begin position="781"/>
        <end position="1030"/>
    </location>
</feature>
<dbReference type="Pfam" id="PF08367">
    <property type="entry name" value="M16C_assoc"/>
    <property type="match status" value="1"/>
</dbReference>
<feature type="compositionally biased region" description="Polar residues" evidence="10">
    <location>
        <begin position="98"/>
        <end position="131"/>
    </location>
</feature>
<evidence type="ECO:0000256" key="3">
    <source>
        <dbReference type="ARBA" id="ARBA00007575"/>
    </source>
</evidence>
<gene>
    <name evidence="13" type="ORF">DARMORV10_C01P44870.1</name>
</gene>
<feature type="compositionally biased region" description="Low complexity" evidence="10">
    <location>
        <begin position="137"/>
        <end position="148"/>
    </location>
</feature>
<evidence type="ECO:0000256" key="9">
    <source>
        <dbReference type="ARBA" id="ARBA00023128"/>
    </source>
</evidence>
<dbReference type="InterPro" id="IPR013578">
    <property type="entry name" value="Peptidase_M16C_assoc"/>
</dbReference>
<accession>A0A816RW33</accession>
<evidence type="ECO:0000256" key="8">
    <source>
        <dbReference type="ARBA" id="ARBA00023049"/>
    </source>
</evidence>
<dbReference type="GO" id="GO:0005739">
    <property type="term" value="C:mitochondrion"/>
    <property type="evidence" value="ECO:0007669"/>
    <property type="project" value="UniProtKB-SubCell"/>
</dbReference>
<dbReference type="Pfam" id="PF00675">
    <property type="entry name" value="Peptidase_M16"/>
    <property type="match status" value="1"/>
</dbReference>
<dbReference type="SUPFAM" id="SSF63411">
    <property type="entry name" value="LuxS/MPP-like metallohydrolase"/>
    <property type="match status" value="4"/>
</dbReference>
<evidence type="ECO:0000256" key="1">
    <source>
        <dbReference type="ARBA" id="ARBA00001947"/>
    </source>
</evidence>
<dbReference type="Proteomes" id="UP001295469">
    <property type="component" value="Chromosome C01"/>
</dbReference>
<dbReference type="FunFam" id="3.30.830.10:FF:000009">
    <property type="entry name" value="Presequence protease, mitochondrial"/>
    <property type="match status" value="1"/>
</dbReference>
<evidence type="ECO:0000256" key="4">
    <source>
        <dbReference type="ARBA" id="ARBA00022670"/>
    </source>
</evidence>
<dbReference type="PANTHER" id="PTHR43016">
    <property type="entry name" value="PRESEQUENCE PROTEASE"/>
    <property type="match status" value="1"/>
</dbReference>
<keyword evidence="8" id="KW-0482">Metalloprotease</keyword>
<dbReference type="InterPro" id="IPR055130">
    <property type="entry name" value="PreP_C"/>
</dbReference>
<dbReference type="GO" id="GO:0006508">
    <property type="term" value="P:proteolysis"/>
    <property type="evidence" value="ECO:0007669"/>
    <property type="project" value="UniProtKB-KW"/>
</dbReference>
<dbReference type="Pfam" id="PF22516">
    <property type="entry name" value="PreP_C"/>
    <property type="match status" value="1"/>
</dbReference>
<proteinExistence type="inferred from homology"/>
<keyword evidence="7" id="KW-0862">Zinc</keyword>
<evidence type="ECO:0000313" key="13">
    <source>
        <dbReference type="EMBL" id="CAF2077731.1"/>
    </source>
</evidence>
<evidence type="ECO:0000256" key="2">
    <source>
        <dbReference type="ARBA" id="ARBA00004173"/>
    </source>
</evidence>
<sequence>MDHFFNAAQCTGVTPIKTETIRANVAPCEIVRCEHQFVERRVLTRRRSSRLLSVSTMIPLVSALAVTLTSSSAFHRLESSASDRTGSWDKTVNVGIQGVQSGPEPTQVPSHASASQPPEGQSHASSSQPTQPHFHASSSQPTQPQVSTEPRGFTPARVSVSKVVLGEGASVAVKHKKEKKTRTLAVAFIIRQQQSSPGNIYSIPVAMLRTVSCSASLSSSSPFFRFFRHFPRSSTAALRGPSRNLGRISSPSAAGRRVFLRRGLRVSSAATAGGGGVNGQFSRFSVRAVATPSYPDVGQDEAEKLGFEKVSEEFISECKSKATLFKHKKTGCEVMSVSNEDENKVFGIVLRTPPKDSTGIPHILEHSVLCGSRKYPVKEPFVELLKGSLHTFLNAFTYPDRTCYPVASTNTKDFYNLVDVYLDAVFFPKCVEDVHTFQQEGWHYELNDPSEDISYKGVVFNEMKGVYSQPDNILGRIAQQAIAVELAYQLLFFLNAISPDNTYGVDSGGDPKDIPKLTFEEFQEFHRKYYHPSNARIWFYGDDDPVQRLRVLSEYLDMFEASSSRDTSKIETQKLFSEPIRIVEKYPAGRDGDLKKKNMVCVNWLLSEKPLDLQTQLALGFLDHLMLGTPASPLRKILLESGLGEALVSSGMSDELLQPQFSVGMKGVSQDNVQKVEELIMDTLKKLAEEGFDSDAVEASTNTIEFSLRENNTGSFPRGLSLMLQSIAKWIYDMDPFEPLKCTEPLKALKARIVEEGSKAVFSPLIEQFILNNSHRVTIEMQPDPEKASQEEAEEKSILEKVKAGMTEEDLAELARATEELRLKQETPDPPEALRCVPSLNLSDIPKEPTYVPSEVGDINGVEVLRHDLFTNDIVYAEVVFDMGSLKHELLPLVPLFCQSLMEMGTKDLSFVQLNQLIGRKTGGISVYPLTSSVRGKAEPCSKFVVRGKSMAGRAEDLFNLMNCLLQEVQFTDQQRFKQFVSQSIARMENRLRGSGHGIAAARMDAMLNVAGWMSEQMGGLSYLEFLHTLAKKVDEDWEGISSALEEIRRSLLARNGCVVNMTADGKFLTNIEKSVEKFLNLLPETPSGGLVTWDGRLPLRNEAIVIPTQVNYVGKAGNIYSTGYELDGSAYVISKHISNTWLWDRVRVSGGAYGGFCDFDSHSGVFSFLSYRDPNLLKTLDIYDGTGDFLRGLDVDQETLTKAIIGTIGDVDSYQLPDAKGYSSLMRHLLGVTDEERQRKREEILTTSLKDFKEFAEAIDVVREKGVAVAVASAEDIDSANQARSNFFEVKKAL</sequence>
<keyword evidence="6" id="KW-0378">Hydrolase</keyword>
<keyword evidence="4" id="KW-0645">Protease</keyword>
<dbReference type="PANTHER" id="PTHR43016:SF15">
    <property type="entry name" value="PEPTIDASE M16C ASSOCIATED DOMAIN-CONTAINING PROTEIN"/>
    <property type="match status" value="1"/>
</dbReference>
<evidence type="ECO:0000256" key="11">
    <source>
        <dbReference type="SAM" id="Phobius"/>
    </source>
</evidence>
<dbReference type="InterPro" id="IPR011765">
    <property type="entry name" value="Pept_M16_N"/>
</dbReference>
<comment type="cofactor">
    <cofactor evidence="1">
        <name>Zn(2+)</name>
        <dbReference type="ChEBI" id="CHEBI:29105"/>
    </cofactor>
</comment>
<feature type="transmembrane region" description="Helical" evidence="11">
    <location>
        <begin position="51"/>
        <end position="74"/>
    </location>
</feature>
<evidence type="ECO:0000256" key="5">
    <source>
        <dbReference type="ARBA" id="ARBA00022723"/>
    </source>
</evidence>
<keyword evidence="5" id="KW-0479">Metal-binding</keyword>
<dbReference type="InterPro" id="IPR007863">
    <property type="entry name" value="Peptidase_M16_C"/>
</dbReference>
<dbReference type="FunFam" id="3.30.830.10:FF:000034">
    <property type="entry name" value="presequence protease 1, chloroplastic/mitochondrial"/>
    <property type="match status" value="1"/>
</dbReference>
<evidence type="ECO:0000256" key="10">
    <source>
        <dbReference type="SAM" id="MobiDB-lite"/>
    </source>
</evidence>
<dbReference type="GO" id="GO:0046872">
    <property type="term" value="F:metal ion binding"/>
    <property type="evidence" value="ECO:0007669"/>
    <property type="project" value="UniProtKB-KW"/>
</dbReference>
<comment type="similarity">
    <text evidence="3">Belongs to the peptidase M16 family. PreP subfamily.</text>
</comment>
<organism evidence="13">
    <name type="scientific">Brassica napus</name>
    <name type="common">Rape</name>
    <dbReference type="NCBI Taxonomy" id="3708"/>
    <lineage>
        <taxon>Eukaryota</taxon>
        <taxon>Viridiplantae</taxon>
        <taxon>Streptophyta</taxon>
        <taxon>Embryophyta</taxon>
        <taxon>Tracheophyta</taxon>
        <taxon>Spermatophyta</taxon>
        <taxon>Magnoliopsida</taxon>
        <taxon>eudicotyledons</taxon>
        <taxon>Gunneridae</taxon>
        <taxon>Pentapetalae</taxon>
        <taxon>rosids</taxon>
        <taxon>malvids</taxon>
        <taxon>Brassicales</taxon>
        <taxon>Brassicaceae</taxon>
        <taxon>Brassiceae</taxon>
        <taxon>Brassica</taxon>
    </lineage>
</organism>
<dbReference type="FunFam" id="3.30.830.10:FF:000029">
    <property type="entry name" value="Presequence protease 1"/>
    <property type="match status" value="1"/>
</dbReference>
<keyword evidence="9" id="KW-0496">Mitochondrion</keyword>
<keyword evidence="11" id="KW-0472">Membrane</keyword>
<protein>
    <submittedName>
        <fullName evidence="13">(rape) hypothetical protein</fullName>
    </submittedName>
</protein>
<keyword evidence="11" id="KW-0812">Transmembrane</keyword>
<dbReference type="InterPro" id="IPR011249">
    <property type="entry name" value="Metalloenz_LuxS/M16"/>
</dbReference>
<dbReference type="SMART" id="SM01264">
    <property type="entry name" value="M16C_associated"/>
    <property type="match status" value="1"/>
</dbReference>
<dbReference type="Pfam" id="PF05193">
    <property type="entry name" value="Peptidase_M16_C"/>
    <property type="match status" value="1"/>
</dbReference>